<protein>
    <submittedName>
        <fullName evidence="2">Uncharacterized protein</fullName>
    </submittedName>
</protein>
<feature type="coiled-coil region" evidence="1">
    <location>
        <begin position="336"/>
        <end position="363"/>
    </location>
</feature>
<accession>D8R8X4</accession>
<dbReference type="EMBL" id="GL377574">
    <property type="protein sequence ID" value="EFJ31316.1"/>
    <property type="molecule type" value="Genomic_DNA"/>
</dbReference>
<proteinExistence type="predicted"/>
<dbReference type="OMA" id="FIMEMEV"/>
<gene>
    <name evidence="2" type="ORF">SELMODRAFT_408929</name>
</gene>
<name>D8R8X4_SELML</name>
<evidence type="ECO:0000313" key="3">
    <source>
        <dbReference type="Proteomes" id="UP000001514"/>
    </source>
</evidence>
<dbReference type="HOGENOM" id="CLU_059258_0_0_1"/>
<evidence type="ECO:0000256" key="1">
    <source>
        <dbReference type="SAM" id="Coils"/>
    </source>
</evidence>
<dbReference type="Proteomes" id="UP000001514">
    <property type="component" value="Unassembled WGS sequence"/>
</dbReference>
<organism evidence="3">
    <name type="scientific">Selaginella moellendorffii</name>
    <name type="common">Spikemoss</name>
    <dbReference type="NCBI Taxonomy" id="88036"/>
    <lineage>
        <taxon>Eukaryota</taxon>
        <taxon>Viridiplantae</taxon>
        <taxon>Streptophyta</taxon>
        <taxon>Embryophyta</taxon>
        <taxon>Tracheophyta</taxon>
        <taxon>Lycopodiopsida</taxon>
        <taxon>Selaginellales</taxon>
        <taxon>Selaginellaceae</taxon>
        <taxon>Selaginella</taxon>
    </lineage>
</organism>
<dbReference type="AlphaFoldDB" id="D8R8X4"/>
<keyword evidence="1" id="KW-0175">Coiled coil</keyword>
<reference evidence="2 3" key="1">
    <citation type="journal article" date="2011" name="Science">
        <title>The Selaginella genome identifies genetic changes associated with the evolution of vascular plants.</title>
        <authorList>
            <person name="Banks J.A."/>
            <person name="Nishiyama T."/>
            <person name="Hasebe M."/>
            <person name="Bowman J.L."/>
            <person name="Gribskov M."/>
            <person name="dePamphilis C."/>
            <person name="Albert V.A."/>
            <person name="Aono N."/>
            <person name="Aoyama T."/>
            <person name="Ambrose B.A."/>
            <person name="Ashton N.W."/>
            <person name="Axtell M.J."/>
            <person name="Barker E."/>
            <person name="Barker M.S."/>
            <person name="Bennetzen J.L."/>
            <person name="Bonawitz N.D."/>
            <person name="Chapple C."/>
            <person name="Cheng C."/>
            <person name="Correa L.G."/>
            <person name="Dacre M."/>
            <person name="DeBarry J."/>
            <person name="Dreyer I."/>
            <person name="Elias M."/>
            <person name="Engstrom E.M."/>
            <person name="Estelle M."/>
            <person name="Feng L."/>
            <person name="Finet C."/>
            <person name="Floyd S.K."/>
            <person name="Frommer W.B."/>
            <person name="Fujita T."/>
            <person name="Gramzow L."/>
            <person name="Gutensohn M."/>
            <person name="Harholt J."/>
            <person name="Hattori M."/>
            <person name="Heyl A."/>
            <person name="Hirai T."/>
            <person name="Hiwatashi Y."/>
            <person name="Ishikawa M."/>
            <person name="Iwata M."/>
            <person name="Karol K.G."/>
            <person name="Koehler B."/>
            <person name="Kolukisaoglu U."/>
            <person name="Kubo M."/>
            <person name="Kurata T."/>
            <person name="Lalonde S."/>
            <person name="Li K."/>
            <person name="Li Y."/>
            <person name="Litt A."/>
            <person name="Lyons E."/>
            <person name="Manning G."/>
            <person name="Maruyama T."/>
            <person name="Michael T.P."/>
            <person name="Mikami K."/>
            <person name="Miyazaki S."/>
            <person name="Morinaga S."/>
            <person name="Murata T."/>
            <person name="Mueller-Roeber B."/>
            <person name="Nelson D.R."/>
            <person name="Obara M."/>
            <person name="Oguri Y."/>
            <person name="Olmstead R.G."/>
            <person name="Onodera N."/>
            <person name="Petersen B.L."/>
            <person name="Pils B."/>
            <person name="Prigge M."/>
            <person name="Rensing S.A."/>
            <person name="Riano-Pachon D.M."/>
            <person name="Roberts A.W."/>
            <person name="Sato Y."/>
            <person name="Scheller H.V."/>
            <person name="Schulz B."/>
            <person name="Schulz C."/>
            <person name="Shakirov E.V."/>
            <person name="Shibagaki N."/>
            <person name="Shinohara N."/>
            <person name="Shippen D.E."/>
            <person name="Soerensen I."/>
            <person name="Sotooka R."/>
            <person name="Sugimoto N."/>
            <person name="Sugita M."/>
            <person name="Sumikawa N."/>
            <person name="Tanurdzic M."/>
            <person name="Theissen G."/>
            <person name="Ulvskov P."/>
            <person name="Wakazuki S."/>
            <person name="Weng J.K."/>
            <person name="Willats W.W."/>
            <person name="Wipf D."/>
            <person name="Wolf P.G."/>
            <person name="Yang L."/>
            <person name="Zimmer A.D."/>
            <person name="Zhu Q."/>
            <person name="Mitros T."/>
            <person name="Hellsten U."/>
            <person name="Loque D."/>
            <person name="Otillar R."/>
            <person name="Salamov A."/>
            <person name="Schmutz J."/>
            <person name="Shapiro H."/>
            <person name="Lindquist E."/>
            <person name="Lucas S."/>
            <person name="Rokhsar D."/>
            <person name="Grigoriev I.V."/>
        </authorList>
    </citation>
    <scope>NUCLEOTIDE SEQUENCE [LARGE SCALE GENOMIC DNA]</scope>
</reference>
<evidence type="ECO:0000313" key="2">
    <source>
        <dbReference type="EMBL" id="EFJ31316.1"/>
    </source>
</evidence>
<dbReference type="KEGG" id="smo:SELMODRAFT_408929"/>
<dbReference type="Gramene" id="EFJ31316">
    <property type="protein sequence ID" value="EFJ31316"/>
    <property type="gene ID" value="SELMODRAFT_408929"/>
</dbReference>
<keyword evidence="3" id="KW-1185">Reference proteome</keyword>
<sequence>MRSCLVPGSAAAADGDASNQDALAIVPVSYPEEPIVENASSSLAIVQGCEENGNARFDGGPRRTFIMEMEVFVEDMKKKSRRRLKNLDQHDCFFPEFLGQKDKLKPEEADKINRGLETITMLDMKLQELERGARNRRLGGREYESDASRKLRDERKRRRRYAKLKRSLENLDALHPEKQGHVLRNILLGPSARYFRLTPEEEAMVEELLRQQDIVDDDGDNSSVISHVSTNLEQAFDVEGQEAVRLAEIDCRLDPYKESHSYYSISPMASSSTPNSKTLMPGCPSLSPMASVSTPKRKSYFENGESRTKSEEFSVHHEALSRALEPFAGTTVVEDYLGELKERREYEEKMEEIDKKLRQLHMTEAPAGITDDQLMQLLSASKREQELYAAIQ</sequence>
<dbReference type="InParanoid" id="D8R8X4"/>